<dbReference type="AlphaFoldDB" id="A0A976IBD5"/>
<dbReference type="RefSeq" id="XP_067815347.1">
    <property type="nucleotide sequence ID" value="XM_067965264.1"/>
</dbReference>
<feature type="compositionally biased region" description="Basic and acidic residues" evidence="3">
    <location>
        <begin position="30"/>
        <end position="48"/>
    </location>
</feature>
<name>A0A976IBD5_BRELC</name>
<feature type="region of interest" description="Disordered" evidence="3">
    <location>
        <begin position="1"/>
        <end position="61"/>
    </location>
</feature>
<feature type="compositionally biased region" description="Polar residues" evidence="3">
    <location>
        <begin position="98"/>
        <end position="108"/>
    </location>
</feature>
<dbReference type="GO" id="GO:0005737">
    <property type="term" value="C:cytoplasm"/>
    <property type="evidence" value="ECO:0007669"/>
    <property type="project" value="TreeGrafter"/>
</dbReference>
<proteinExistence type="predicted"/>
<organism evidence="5 6">
    <name type="scientific">Bremia lactucae</name>
    <name type="common">Lettuce downy mildew</name>
    <dbReference type="NCBI Taxonomy" id="4779"/>
    <lineage>
        <taxon>Eukaryota</taxon>
        <taxon>Sar</taxon>
        <taxon>Stramenopiles</taxon>
        <taxon>Oomycota</taxon>
        <taxon>Peronosporomycetes</taxon>
        <taxon>Peronosporales</taxon>
        <taxon>Peronosporaceae</taxon>
        <taxon>Bremia</taxon>
    </lineage>
</organism>
<dbReference type="InterPro" id="IPR033133">
    <property type="entry name" value="PUM-HD"/>
</dbReference>
<evidence type="ECO:0000256" key="1">
    <source>
        <dbReference type="ARBA" id="ARBA00022737"/>
    </source>
</evidence>
<gene>
    <name evidence="5" type="ORF">CCR75_007201</name>
</gene>
<feature type="repeat" description="Pumilio" evidence="2">
    <location>
        <begin position="621"/>
        <end position="656"/>
    </location>
</feature>
<dbReference type="PANTHER" id="PTHR12537:SF12">
    <property type="entry name" value="MATERNAL PROTEIN PUMILIO"/>
    <property type="match status" value="1"/>
</dbReference>
<dbReference type="Pfam" id="PF00806">
    <property type="entry name" value="PUF"/>
    <property type="match status" value="8"/>
</dbReference>
<dbReference type="InterPro" id="IPR033712">
    <property type="entry name" value="Pumilio_RNA-bd"/>
</dbReference>
<feature type="repeat" description="Pumilio" evidence="2">
    <location>
        <begin position="674"/>
        <end position="709"/>
    </location>
</feature>
<dbReference type="CDD" id="cd07920">
    <property type="entry name" value="Pumilio"/>
    <property type="match status" value="1"/>
</dbReference>
<evidence type="ECO:0000259" key="4">
    <source>
        <dbReference type="PROSITE" id="PS50303"/>
    </source>
</evidence>
<feature type="repeat" description="Pumilio" evidence="2">
    <location>
        <begin position="790"/>
        <end position="825"/>
    </location>
</feature>
<dbReference type="GO" id="GO:0003729">
    <property type="term" value="F:mRNA binding"/>
    <property type="evidence" value="ECO:0007669"/>
    <property type="project" value="TreeGrafter"/>
</dbReference>
<dbReference type="GO" id="GO:0010608">
    <property type="term" value="P:post-transcriptional regulation of gene expression"/>
    <property type="evidence" value="ECO:0007669"/>
    <property type="project" value="TreeGrafter"/>
</dbReference>
<feature type="compositionally biased region" description="Basic and acidic residues" evidence="3">
    <location>
        <begin position="122"/>
        <end position="138"/>
    </location>
</feature>
<dbReference type="InterPro" id="IPR011989">
    <property type="entry name" value="ARM-like"/>
</dbReference>
<dbReference type="PROSITE" id="PS50303">
    <property type="entry name" value="PUM_HD"/>
    <property type="match status" value="1"/>
</dbReference>
<feature type="region of interest" description="Disordered" evidence="3">
    <location>
        <begin position="96"/>
        <end position="142"/>
    </location>
</feature>
<dbReference type="InterPro" id="IPR016024">
    <property type="entry name" value="ARM-type_fold"/>
</dbReference>
<feature type="repeat" description="Pumilio" evidence="2">
    <location>
        <begin position="746"/>
        <end position="781"/>
    </location>
</feature>
<dbReference type="EMBL" id="SHOA02000013">
    <property type="protein sequence ID" value="TDH65848.1"/>
    <property type="molecule type" value="Genomic_DNA"/>
</dbReference>
<keyword evidence="1" id="KW-0677">Repeat</keyword>
<accession>A0A976IBD5</accession>
<dbReference type="OrthoDB" id="668540at2759"/>
<keyword evidence="6" id="KW-1185">Reference proteome</keyword>
<dbReference type="SUPFAM" id="SSF48371">
    <property type="entry name" value="ARM repeat"/>
    <property type="match status" value="1"/>
</dbReference>
<protein>
    <recommendedName>
        <fullName evidence="4">PUM-HD domain-containing protein</fullName>
    </recommendedName>
</protein>
<evidence type="ECO:0000313" key="5">
    <source>
        <dbReference type="EMBL" id="TDH65848.1"/>
    </source>
</evidence>
<reference evidence="5 6" key="1">
    <citation type="journal article" date="2021" name="Genome Biol.">
        <title>AFLAP: assembly-free linkage analysis pipeline using k-mers from genome sequencing data.</title>
        <authorList>
            <person name="Fletcher K."/>
            <person name="Zhang L."/>
            <person name="Gil J."/>
            <person name="Han R."/>
            <person name="Cavanaugh K."/>
            <person name="Michelmore R."/>
        </authorList>
    </citation>
    <scope>NUCLEOTIDE SEQUENCE [LARGE SCALE GENOMIC DNA]</scope>
    <source>
        <strain evidence="5 6">SF5</strain>
    </source>
</reference>
<dbReference type="Proteomes" id="UP000294530">
    <property type="component" value="Unassembled WGS sequence"/>
</dbReference>
<dbReference type="InterPro" id="IPR001313">
    <property type="entry name" value="Pumilio_RNA-bd_rpt"/>
</dbReference>
<feature type="domain" description="PUM-HD" evidence="4">
    <location>
        <begin position="492"/>
        <end position="851"/>
    </location>
</feature>
<evidence type="ECO:0000256" key="2">
    <source>
        <dbReference type="PROSITE-ProRule" id="PRU00317"/>
    </source>
</evidence>
<dbReference type="PANTHER" id="PTHR12537">
    <property type="entry name" value="RNA BINDING PROTEIN PUMILIO-RELATED"/>
    <property type="match status" value="1"/>
</dbReference>
<feature type="repeat" description="Pumilio" evidence="2">
    <location>
        <begin position="710"/>
        <end position="745"/>
    </location>
</feature>
<dbReference type="Gene3D" id="1.25.10.10">
    <property type="entry name" value="Leucine-rich Repeat Variant"/>
    <property type="match status" value="1"/>
</dbReference>
<feature type="repeat" description="Pumilio" evidence="2">
    <location>
        <begin position="549"/>
        <end position="584"/>
    </location>
</feature>
<evidence type="ECO:0000313" key="6">
    <source>
        <dbReference type="Proteomes" id="UP000294530"/>
    </source>
</evidence>
<dbReference type="SMART" id="SM00025">
    <property type="entry name" value="Pumilio"/>
    <property type="match status" value="8"/>
</dbReference>
<evidence type="ECO:0000256" key="3">
    <source>
        <dbReference type="SAM" id="MobiDB-lite"/>
    </source>
</evidence>
<feature type="repeat" description="Pumilio" evidence="2">
    <location>
        <begin position="585"/>
        <end position="620"/>
    </location>
</feature>
<dbReference type="PROSITE" id="PS50302">
    <property type="entry name" value="PUM"/>
    <property type="match status" value="8"/>
</dbReference>
<sequence length="857" mass="96398">MGHTNSMSPAKGDSNRVTSSFSPPHASGNSDRKPIHHDNPVEPVRVKLQDPTGFPLDSVWSSEGLKSRSSLLFSASQALSERPASFVLRAPRLHSKVNPRSVQSSETMPRSEPDEGEAVVDNQKEENEHRDTASEKARKLSASWVTSMQNKCNKENQSASNHEDELHRLPLDTLQSRECDHQSNVIKSHPVNIWKNAENGLDDDYVSNKSPIASPTENCFSLSSEFVVKPIREGLDSDDRKAAETRITPGMSLIDRIQEDFPRTPSPEYAEELLTGRTGFDGRDQQSQSTFDIDEGIEKLGIGNYYSAPSYDSVGRFGGQGAMSPTNQHAFGLRHAELGGHGHLIGRSMSARFGVPYSGAMPHTYSSPYSCGAQGIPIMMAGQLRWAFSENAYSFASSPHGRAPSDFPDLNLGPESTLPEYSIDYVGANCGLKPPEKIFKTRSMYHAAEHSMYDRHTLGDYSPHPQMLQRPKSGGLRRHASEYIHPIAHSYSSNTLLEEFILAPKSEKWGLAAIKGHLFIFAKDQTGSRFIQQKLEKADDRLKADAFNEIFPNSLLLMQDVFGNYVIQKFLEYGSLEQQQLLVELMTRNVLNLALQVYGCRVIQRALEVTQLEEQLALIRQLKGNVMKCAVDQNGNHVLQKCIEAASWKKAAAINELMPQRCVTGKDIQFIVDSFVGQAALLSEHPYGCRVIQRVLEHCTPVQIRPLLDEIILKCRDLVKDQYGNYVVQHVISHGEPDQRDIVMQAVLPEIARWSQHKYASNVVESCLEHARKEEISQIVDYILQCDESGATCALLPMMKHMYGNYVVQKLLERADEKDRRRIVCIIRHNEDYLKRFTFGKHVLSRLERKEQVNCYY</sequence>
<dbReference type="KEGG" id="blac:94350935"/>
<dbReference type="GeneID" id="94350935"/>
<comment type="caution">
    <text evidence="5">The sequence shown here is derived from an EMBL/GenBank/DDBJ whole genome shotgun (WGS) entry which is preliminary data.</text>
</comment>
<feature type="repeat" description="Pumilio" evidence="2">
    <location>
        <begin position="513"/>
        <end position="548"/>
    </location>
</feature>